<organism evidence="1 2">
    <name type="scientific">Paraburkholderia metrosideri</name>
    <dbReference type="NCBI Taxonomy" id="580937"/>
    <lineage>
        <taxon>Bacteria</taxon>
        <taxon>Pseudomonadati</taxon>
        <taxon>Pseudomonadota</taxon>
        <taxon>Betaproteobacteria</taxon>
        <taxon>Burkholderiales</taxon>
        <taxon>Burkholderiaceae</taxon>
        <taxon>Paraburkholderia</taxon>
    </lineage>
</organism>
<dbReference type="Proteomes" id="UP000598032">
    <property type="component" value="Unassembled WGS sequence"/>
</dbReference>
<proteinExistence type="predicted"/>
<sequence>MPLLAAIRSFSGRRSGNRTFVFVWRGVIAQFGATHGKIDRHAFSIRANRPQAKGIHAMPSSMVDVMLHSPLAH</sequence>
<evidence type="ECO:0000313" key="1">
    <source>
        <dbReference type="EMBL" id="CAD6515517.1"/>
    </source>
</evidence>
<comment type="caution">
    <text evidence="1">The sequence shown here is derived from an EMBL/GenBank/DDBJ whole genome shotgun (WGS) entry which is preliminary data.</text>
</comment>
<accession>A0ABM8NBL2</accession>
<keyword evidence="2" id="KW-1185">Reference proteome</keyword>
<reference evidence="1 2" key="1">
    <citation type="submission" date="2020-10" db="EMBL/GenBank/DDBJ databases">
        <authorList>
            <person name="Peeters C."/>
        </authorList>
    </citation>
    <scope>NUCLEOTIDE SEQUENCE [LARGE SCALE GENOMIC DNA]</scope>
    <source>
        <strain evidence="1 2">LMG 28140</strain>
    </source>
</reference>
<evidence type="ECO:0000313" key="2">
    <source>
        <dbReference type="Proteomes" id="UP000598032"/>
    </source>
</evidence>
<dbReference type="RefSeq" id="WP_201640846.1">
    <property type="nucleotide sequence ID" value="NZ_CAJHCP010000002.1"/>
</dbReference>
<dbReference type="EMBL" id="CAJHCP010000002">
    <property type="protein sequence ID" value="CAD6515517.1"/>
    <property type="molecule type" value="Genomic_DNA"/>
</dbReference>
<name>A0ABM8NBL2_9BURK</name>
<gene>
    <name evidence="1" type="ORF">LMG28140_00611</name>
</gene>
<protein>
    <submittedName>
        <fullName evidence="1">Uncharacterized protein</fullName>
    </submittedName>
</protein>